<dbReference type="InterPro" id="IPR029045">
    <property type="entry name" value="ClpP/crotonase-like_dom_sf"/>
</dbReference>
<dbReference type="CDD" id="cd06558">
    <property type="entry name" value="crotonase-like"/>
    <property type="match status" value="1"/>
</dbReference>
<comment type="caution">
    <text evidence="3">The sequence shown here is derived from an EMBL/GenBank/DDBJ whole genome shotgun (WGS) entry which is preliminary data.</text>
</comment>
<name>A0A2T0ZZ30_9ACTN</name>
<keyword evidence="4" id="KW-1185">Reference proteome</keyword>
<proteinExistence type="inferred from homology"/>
<dbReference type="Gene3D" id="3.90.226.10">
    <property type="entry name" value="2-enoyl-CoA Hydratase, Chain A, domain 1"/>
    <property type="match status" value="1"/>
</dbReference>
<feature type="region of interest" description="Disordered" evidence="2">
    <location>
        <begin position="253"/>
        <end position="276"/>
    </location>
</feature>
<organism evidence="3 4">
    <name type="scientific">Antricoccus suffuscus</name>
    <dbReference type="NCBI Taxonomy" id="1629062"/>
    <lineage>
        <taxon>Bacteria</taxon>
        <taxon>Bacillati</taxon>
        <taxon>Actinomycetota</taxon>
        <taxon>Actinomycetes</taxon>
        <taxon>Geodermatophilales</taxon>
        <taxon>Antricoccaceae</taxon>
        <taxon>Antricoccus</taxon>
    </lineage>
</organism>
<gene>
    <name evidence="3" type="ORF">CLV47_109150</name>
</gene>
<dbReference type="AlphaFoldDB" id="A0A2T0ZZ30"/>
<sequence length="276" mass="29123">MGNTSNSDSIGTSRAYKTIIVENGGDGVTTLTFNRPATMNAYTSEMCAEINDALLAFTANDAQRALIITGTGKGFCTGGDLKSSDGAAERQLGHAIVMREGMHPVIRTLHSMDKPTIAAVNGAAVAGGLALAAACDFRIAARSARLGDTAVRVGLLSDEGGPWLFQRLIGLEATKRMSLLGEIYDAEEAHRLGLVGQVVDDDVLIETARAMAGKLAAGAPLSIRLNNRMIDRASTSTLDECLDNAALSVMISNDSEDSREGTDAFRTRRTPTFNGR</sequence>
<evidence type="ECO:0000313" key="3">
    <source>
        <dbReference type="EMBL" id="PRZ41603.1"/>
    </source>
</evidence>
<evidence type="ECO:0000313" key="4">
    <source>
        <dbReference type="Proteomes" id="UP000237752"/>
    </source>
</evidence>
<dbReference type="Proteomes" id="UP000237752">
    <property type="component" value="Unassembled WGS sequence"/>
</dbReference>
<dbReference type="RefSeq" id="WP_202862545.1">
    <property type="nucleotide sequence ID" value="NZ_PVUE01000009.1"/>
</dbReference>
<dbReference type="Pfam" id="PF00378">
    <property type="entry name" value="ECH_1"/>
    <property type="match status" value="1"/>
</dbReference>
<evidence type="ECO:0000256" key="1">
    <source>
        <dbReference type="ARBA" id="ARBA00005254"/>
    </source>
</evidence>
<evidence type="ECO:0000256" key="2">
    <source>
        <dbReference type="SAM" id="MobiDB-lite"/>
    </source>
</evidence>
<dbReference type="EMBL" id="PVUE01000009">
    <property type="protein sequence ID" value="PRZ41603.1"/>
    <property type="molecule type" value="Genomic_DNA"/>
</dbReference>
<comment type="similarity">
    <text evidence="1">Belongs to the enoyl-CoA hydratase/isomerase family.</text>
</comment>
<dbReference type="SUPFAM" id="SSF52096">
    <property type="entry name" value="ClpP/crotonase"/>
    <property type="match status" value="1"/>
</dbReference>
<protein>
    <submittedName>
        <fullName evidence="3">Enoyl-CoA hydratase/carnithine racemase</fullName>
    </submittedName>
</protein>
<dbReference type="Gene3D" id="1.10.12.10">
    <property type="entry name" value="Lyase 2-enoyl-coa Hydratase, Chain A, domain 2"/>
    <property type="match status" value="1"/>
</dbReference>
<dbReference type="InterPro" id="IPR001753">
    <property type="entry name" value="Enoyl-CoA_hydra/iso"/>
</dbReference>
<dbReference type="PANTHER" id="PTHR43459">
    <property type="entry name" value="ENOYL-COA HYDRATASE"/>
    <property type="match status" value="1"/>
</dbReference>
<feature type="compositionally biased region" description="Basic and acidic residues" evidence="2">
    <location>
        <begin position="256"/>
        <end position="266"/>
    </location>
</feature>
<dbReference type="GO" id="GO:0003824">
    <property type="term" value="F:catalytic activity"/>
    <property type="evidence" value="ECO:0007669"/>
    <property type="project" value="UniProtKB-ARBA"/>
</dbReference>
<reference evidence="3 4" key="1">
    <citation type="submission" date="2018-03" db="EMBL/GenBank/DDBJ databases">
        <title>Genomic Encyclopedia of Archaeal and Bacterial Type Strains, Phase II (KMG-II): from individual species to whole genera.</title>
        <authorList>
            <person name="Goeker M."/>
        </authorList>
    </citation>
    <scope>NUCLEOTIDE SEQUENCE [LARGE SCALE GENOMIC DNA]</scope>
    <source>
        <strain evidence="3 4">DSM 100065</strain>
    </source>
</reference>
<accession>A0A2T0ZZ30</accession>
<dbReference type="InterPro" id="IPR014748">
    <property type="entry name" value="Enoyl-CoA_hydra_C"/>
</dbReference>
<dbReference type="PANTHER" id="PTHR43459:SF1">
    <property type="entry name" value="EG:BACN32G11.4 PROTEIN"/>
    <property type="match status" value="1"/>
</dbReference>